<evidence type="ECO:0000256" key="1">
    <source>
        <dbReference type="SAM" id="MobiDB-lite"/>
    </source>
</evidence>
<evidence type="ECO:0000313" key="2">
    <source>
        <dbReference type="EMBL" id="GGJ82533.1"/>
    </source>
</evidence>
<organism evidence="2 3">
    <name type="scientific">Agromyces bauzanensis</name>
    <dbReference type="NCBI Taxonomy" id="1308924"/>
    <lineage>
        <taxon>Bacteria</taxon>
        <taxon>Bacillati</taxon>
        <taxon>Actinomycetota</taxon>
        <taxon>Actinomycetes</taxon>
        <taxon>Micrococcales</taxon>
        <taxon>Microbacteriaceae</taxon>
        <taxon>Agromyces</taxon>
    </lineage>
</organism>
<proteinExistence type="predicted"/>
<evidence type="ECO:0000313" key="3">
    <source>
        <dbReference type="Proteomes" id="UP000636956"/>
    </source>
</evidence>
<comment type="caution">
    <text evidence="2">The sequence shown here is derived from an EMBL/GenBank/DDBJ whole genome shotgun (WGS) entry which is preliminary data.</text>
</comment>
<keyword evidence="3" id="KW-1185">Reference proteome</keyword>
<reference evidence="2" key="2">
    <citation type="submission" date="2020-09" db="EMBL/GenBank/DDBJ databases">
        <authorList>
            <person name="Sun Q."/>
            <person name="Zhou Y."/>
        </authorList>
    </citation>
    <scope>NUCLEOTIDE SEQUENCE</scope>
    <source>
        <strain evidence="2">CGMCC 1.8984</strain>
    </source>
</reference>
<dbReference type="AlphaFoldDB" id="A0A917PL25"/>
<dbReference type="Proteomes" id="UP000636956">
    <property type="component" value="Unassembled WGS sequence"/>
</dbReference>
<dbReference type="InterPro" id="IPR011009">
    <property type="entry name" value="Kinase-like_dom_sf"/>
</dbReference>
<accession>A0A917PL25</accession>
<dbReference type="EMBL" id="BMMD01000011">
    <property type="protein sequence ID" value="GGJ82533.1"/>
    <property type="molecule type" value="Genomic_DNA"/>
</dbReference>
<feature type="compositionally biased region" description="Basic residues" evidence="1">
    <location>
        <begin position="67"/>
        <end position="84"/>
    </location>
</feature>
<dbReference type="SUPFAM" id="SSF56112">
    <property type="entry name" value="Protein kinase-like (PK-like)"/>
    <property type="match status" value="1"/>
</dbReference>
<evidence type="ECO:0008006" key="4">
    <source>
        <dbReference type="Google" id="ProtNLM"/>
    </source>
</evidence>
<protein>
    <recommendedName>
        <fullName evidence="4">Protein kinase domain-containing protein</fullName>
    </recommendedName>
</protein>
<reference evidence="2" key="1">
    <citation type="journal article" date="2014" name="Int. J. Syst. Evol. Microbiol.">
        <title>Complete genome sequence of Corynebacterium casei LMG S-19264T (=DSM 44701T), isolated from a smear-ripened cheese.</title>
        <authorList>
            <consortium name="US DOE Joint Genome Institute (JGI-PGF)"/>
            <person name="Walter F."/>
            <person name="Albersmeier A."/>
            <person name="Kalinowski J."/>
            <person name="Ruckert C."/>
        </authorList>
    </citation>
    <scope>NUCLEOTIDE SEQUENCE</scope>
    <source>
        <strain evidence="2">CGMCC 1.8984</strain>
    </source>
</reference>
<dbReference type="Gene3D" id="1.10.510.10">
    <property type="entry name" value="Transferase(Phosphotransferase) domain 1"/>
    <property type="match status" value="1"/>
</dbReference>
<gene>
    <name evidence="2" type="ORF">GCM10011372_21100</name>
</gene>
<name>A0A917PL25_9MICO</name>
<sequence length="104" mass="11071">MRASCCTKVTSVATSSWAIMGTAAYISPEQARGEEVGPPTDVYFLGLVLLGGLRDVIRSMILDGRGKRGRRRGRRGTGRRRALSRHGEARIGLGAARTSAVANA</sequence>
<feature type="region of interest" description="Disordered" evidence="1">
    <location>
        <begin position="65"/>
        <end position="85"/>
    </location>
</feature>
<dbReference type="RefSeq" id="WP_188743397.1">
    <property type="nucleotide sequence ID" value="NZ_BAABFW010000085.1"/>
</dbReference>